<evidence type="ECO:0000313" key="5">
    <source>
        <dbReference type="Proteomes" id="UP000183410"/>
    </source>
</evidence>
<sequence length="182" mass="21229">MVGVKNNRRAKYTTELIKSCFLALLETKKLPQITVTEICKQADINRGTFYLHYKDPYELFEVMQKEINQEIWETLQKDQSPCAEDGSLIKLLNIIQEKKTIYRIMISDRGESNFLSEVLFEVHRDYLKRRGDDQDKKDSSTMDYSFTFMVHGSMGVINQWLESNGEESPQAIARIISSFKPE</sequence>
<dbReference type="InterPro" id="IPR050624">
    <property type="entry name" value="HTH-type_Tx_Regulator"/>
</dbReference>
<accession>A0A1I2D487</accession>
<keyword evidence="5" id="KW-1185">Reference proteome</keyword>
<evidence type="ECO:0000256" key="1">
    <source>
        <dbReference type="ARBA" id="ARBA00023125"/>
    </source>
</evidence>
<evidence type="ECO:0000313" key="4">
    <source>
        <dbReference type="EMBL" id="SFE75332.1"/>
    </source>
</evidence>
<feature type="DNA-binding region" description="H-T-H motif" evidence="2">
    <location>
        <begin position="34"/>
        <end position="53"/>
    </location>
</feature>
<organism evidence="4 5">
    <name type="scientific">Paenibacillus algorifonticola</name>
    <dbReference type="NCBI Taxonomy" id="684063"/>
    <lineage>
        <taxon>Bacteria</taxon>
        <taxon>Bacillati</taxon>
        <taxon>Bacillota</taxon>
        <taxon>Bacilli</taxon>
        <taxon>Bacillales</taxon>
        <taxon>Paenibacillaceae</taxon>
        <taxon>Paenibacillus</taxon>
    </lineage>
</organism>
<reference evidence="5" key="1">
    <citation type="submission" date="2016-10" db="EMBL/GenBank/DDBJ databases">
        <authorList>
            <person name="Varghese N."/>
            <person name="Submissions S."/>
        </authorList>
    </citation>
    <scope>NUCLEOTIDE SEQUENCE [LARGE SCALE GENOMIC DNA]</scope>
    <source>
        <strain evidence="5">CGMCC 1.10223</strain>
    </source>
</reference>
<dbReference type="InterPro" id="IPR009057">
    <property type="entry name" value="Homeodomain-like_sf"/>
</dbReference>
<dbReference type="Gene3D" id="1.10.357.10">
    <property type="entry name" value="Tetracycline Repressor, domain 2"/>
    <property type="match status" value="1"/>
</dbReference>
<dbReference type="Pfam" id="PF14278">
    <property type="entry name" value="TetR_C_8"/>
    <property type="match status" value="1"/>
</dbReference>
<dbReference type="GO" id="GO:0003677">
    <property type="term" value="F:DNA binding"/>
    <property type="evidence" value="ECO:0007669"/>
    <property type="project" value="UniProtKB-UniRule"/>
</dbReference>
<keyword evidence="1 2" id="KW-0238">DNA-binding</keyword>
<name>A0A1I2D487_9BACL</name>
<evidence type="ECO:0000256" key="2">
    <source>
        <dbReference type="PROSITE-ProRule" id="PRU00335"/>
    </source>
</evidence>
<dbReference type="Proteomes" id="UP000183410">
    <property type="component" value="Unassembled WGS sequence"/>
</dbReference>
<gene>
    <name evidence="4" type="ORF">SAMN04487969_106101</name>
</gene>
<proteinExistence type="predicted"/>
<dbReference type="InterPro" id="IPR039532">
    <property type="entry name" value="TetR_C_Firmicutes"/>
</dbReference>
<dbReference type="PANTHER" id="PTHR43479">
    <property type="entry name" value="ACREF/ENVCD OPERON REPRESSOR-RELATED"/>
    <property type="match status" value="1"/>
</dbReference>
<dbReference type="SUPFAM" id="SSF46689">
    <property type="entry name" value="Homeodomain-like"/>
    <property type="match status" value="1"/>
</dbReference>
<evidence type="ECO:0000259" key="3">
    <source>
        <dbReference type="PROSITE" id="PS50977"/>
    </source>
</evidence>
<dbReference type="PANTHER" id="PTHR43479:SF7">
    <property type="entry name" value="TETR-FAMILY TRANSCRIPTIONAL REGULATOR"/>
    <property type="match status" value="1"/>
</dbReference>
<feature type="domain" description="HTH tetR-type" evidence="3">
    <location>
        <begin position="11"/>
        <end position="71"/>
    </location>
</feature>
<dbReference type="EMBL" id="FONN01000006">
    <property type="protein sequence ID" value="SFE75332.1"/>
    <property type="molecule type" value="Genomic_DNA"/>
</dbReference>
<dbReference type="PROSITE" id="PS50977">
    <property type="entry name" value="HTH_TETR_2"/>
    <property type="match status" value="1"/>
</dbReference>
<dbReference type="InterPro" id="IPR001647">
    <property type="entry name" value="HTH_TetR"/>
</dbReference>
<protein>
    <submittedName>
        <fullName evidence="4">Transcriptional regulator, TetR family</fullName>
    </submittedName>
</protein>
<dbReference type="AlphaFoldDB" id="A0A1I2D487"/>